<sequence>MIGLPGHSAGSIAVHVPVADAVFVGDGLTTRPVLTGEHGPAPAPFTDDPGQALASLERLSGIEARWVLPGHGTPWSVGVPEAVRRVRVSAEAG</sequence>
<dbReference type="Pfam" id="PF00753">
    <property type="entry name" value="Lactamase_B"/>
    <property type="match status" value="1"/>
</dbReference>
<protein>
    <submittedName>
        <fullName evidence="2">MBL fold metallo-hydrolase</fullName>
    </submittedName>
</protein>
<dbReference type="EMBL" id="JAHBAY010000010">
    <property type="protein sequence ID" value="MBT0772052.1"/>
    <property type="molecule type" value="Genomic_DNA"/>
</dbReference>
<dbReference type="Gene3D" id="3.60.15.10">
    <property type="entry name" value="Ribonuclease Z/Hydroxyacylglutathione hydrolase-like"/>
    <property type="match status" value="1"/>
</dbReference>
<dbReference type="InterPro" id="IPR050855">
    <property type="entry name" value="NDM-1-like"/>
</dbReference>
<evidence type="ECO:0000313" key="2">
    <source>
        <dbReference type="EMBL" id="MBT0772052.1"/>
    </source>
</evidence>
<keyword evidence="3" id="KW-1185">Reference proteome</keyword>
<evidence type="ECO:0000313" key="3">
    <source>
        <dbReference type="Proteomes" id="UP001197247"/>
    </source>
</evidence>
<comment type="caution">
    <text evidence="2">The sequence shown here is derived from an EMBL/GenBank/DDBJ whole genome shotgun (WGS) entry which is preliminary data.</text>
</comment>
<dbReference type="Proteomes" id="UP001197247">
    <property type="component" value="Unassembled WGS sequence"/>
</dbReference>
<reference evidence="2 3" key="1">
    <citation type="submission" date="2021-05" db="EMBL/GenBank/DDBJ databases">
        <title>Kineosporia and Streptomyces sp. nov. two new marine actinobacteria isolated from Coral.</title>
        <authorList>
            <person name="Buangrab K."/>
            <person name="Sutthacheep M."/>
            <person name="Yeemin T."/>
            <person name="Harunari E."/>
            <person name="Igarashi Y."/>
            <person name="Kanchanasin P."/>
            <person name="Tanasupawat S."/>
            <person name="Phongsopitanun W."/>
        </authorList>
    </citation>
    <scope>NUCLEOTIDE SEQUENCE [LARGE SCALE GENOMIC DNA]</scope>
    <source>
        <strain evidence="2 3">J2-2</strain>
    </source>
</reference>
<organism evidence="2 3">
    <name type="scientific">Kineosporia corallincola</name>
    <dbReference type="NCBI Taxonomy" id="2835133"/>
    <lineage>
        <taxon>Bacteria</taxon>
        <taxon>Bacillati</taxon>
        <taxon>Actinomycetota</taxon>
        <taxon>Actinomycetes</taxon>
        <taxon>Kineosporiales</taxon>
        <taxon>Kineosporiaceae</taxon>
        <taxon>Kineosporia</taxon>
    </lineage>
</organism>
<feature type="domain" description="Metallo-beta-lactamase" evidence="1">
    <location>
        <begin position="3"/>
        <end position="71"/>
    </location>
</feature>
<dbReference type="PANTHER" id="PTHR42951">
    <property type="entry name" value="METALLO-BETA-LACTAMASE DOMAIN-CONTAINING"/>
    <property type="match status" value="1"/>
</dbReference>
<name>A0ABS5TLS6_9ACTN</name>
<dbReference type="InterPro" id="IPR001279">
    <property type="entry name" value="Metallo-B-lactamas"/>
</dbReference>
<accession>A0ABS5TLS6</accession>
<gene>
    <name evidence="2" type="ORF">KIH74_24125</name>
</gene>
<dbReference type="InterPro" id="IPR036866">
    <property type="entry name" value="RibonucZ/Hydroxyglut_hydro"/>
</dbReference>
<dbReference type="SUPFAM" id="SSF56281">
    <property type="entry name" value="Metallo-hydrolase/oxidoreductase"/>
    <property type="match status" value="1"/>
</dbReference>
<proteinExistence type="predicted"/>
<evidence type="ECO:0000259" key="1">
    <source>
        <dbReference type="Pfam" id="PF00753"/>
    </source>
</evidence>